<dbReference type="PANTHER" id="PTHR16165:SF5">
    <property type="entry name" value="NXPE FAMILY MEMBER 3"/>
    <property type="match status" value="1"/>
</dbReference>
<accession>A0ABM0LU55</accession>
<dbReference type="PANTHER" id="PTHR16165">
    <property type="entry name" value="NXPE FAMILY MEMBER"/>
    <property type="match status" value="1"/>
</dbReference>
<evidence type="ECO:0000313" key="3">
    <source>
        <dbReference type="RefSeq" id="XP_006811296.1"/>
    </source>
</evidence>
<dbReference type="InterPro" id="IPR057106">
    <property type="entry name" value="NXPE4_C"/>
</dbReference>
<dbReference type="Pfam" id="PF06312">
    <property type="entry name" value="Neurexophilin"/>
    <property type="match status" value="1"/>
</dbReference>
<name>A0ABM0LU55_SACKO</name>
<dbReference type="Pfam" id="PF24536">
    <property type="entry name" value="NXPE4_C"/>
    <property type="match status" value="1"/>
</dbReference>
<protein>
    <submittedName>
        <fullName evidence="3">NXPE family member 1-like</fullName>
    </submittedName>
</protein>
<dbReference type="GeneID" id="102806179"/>
<dbReference type="Proteomes" id="UP000694865">
    <property type="component" value="Unplaced"/>
</dbReference>
<dbReference type="RefSeq" id="XP_006811296.1">
    <property type="nucleotide sequence ID" value="XM_006811233.1"/>
</dbReference>
<gene>
    <name evidence="3" type="primary">LOC102806179</name>
</gene>
<dbReference type="InterPro" id="IPR026845">
    <property type="entry name" value="NXPH/NXPE"/>
</dbReference>
<organism evidence="2 3">
    <name type="scientific">Saccoglossus kowalevskii</name>
    <name type="common">Acorn worm</name>
    <dbReference type="NCBI Taxonomy" id="10224"/>
    <lineage>
        <taxon>Eukaryota</taxon>
        <taxon>Metazoa</taxon>
        <taxon>Hemichordata</taxon>
        <taxon>Enteropneusta</taxon>
        <taxon>Harrimaniidae</taxon>
        <taxon>Saccoglossus</taxon>
    </lineage>
</organism>
<reference evidence="3" key="1">
    <citation type="submission" date="2025-08" db="UniProtKB">
        <authorList>
            <consortium name="RefSeq"/>
        </authorList>
    </citation>
    <scope>IDENTIFICATION</scope>
    <source>
        <tissue evidence="3">Testes</tissue>
    </source>
</reference>
<keyword evidence="2" id="KW-1185">Reference proteome</keyword>
<proteinExistence type="predicted"/>
<sequence length="551" mass="62999">MEFILEGSFKTFITVTDLEVVEKGSPLEKNNMNFPFKKYSHFATDWVGIIEEIESTDTSSVKNDNYSFGFKVTNGSFGMTSIVKSRIYPRNNYYTQGDYVVVTFEAFDHNGRERLMGGDFLMAVMFNRTLGKSTAGRVVDHYNGTYSIYFYAAWVGYSEFNVTLHTTREALQWLTTVYRPPEERTKWNATFKDGLRKYRVECSLRTGAPWNNSCEFTKPNTFGQYRIICNKPMYGSCQQLYSIEMTTPSLNSGAAKAMSGKESLFSQPVTSLHMKTTVEIGHSNAGYQRYPMGSVPCGPDMPVPLSDGFWASESVYTSLTCRTQQWSTEQAKRCLAGKQLKMIGDSTLLQWYKSLSSVIRPNWRKISGWTGNLQFKEDDIRVQFHFIGLREGRLQYLEDVLFEGDLIDSIKGSQCTDTVLVFTLGLHFVTWTPRSYIERLYSIRKAVLRLRARCGTKTIVIFKCPHPRDNANIFQRVHSNNALIYDLRRIIRRVLSGIGIAFVEIWDMSLSHASKTVAHMPMEPVIRQQVFIMLSYICPETSENIDRIGSG</sequence>
<evidence type="ECO:0000259" key="1">
    <source>
        <dbReference type="Pfam" id="PF24536"/>
    </source>
</evidence>
<evidence type="ECO:0000313" key="2">
    <source>
        <dbReference type="Proteomes" id="UP000694865"/>
    </source>
</evidence>
<feature type="domain" description="NXPE C-terminal" evidence="1">
    <location>
        <begin position="316"/>
        <end position="538"/>
    </location>
</feature>